<feature type="signal peptide" evidence="2">
    <location>
        <begin position="1"/>
        <end position="19"/>
    </location>
</feature>
<dbReference type="SUPFAM" id="SSF47473">
    <property type="entry name" value="EF-hand"/>
    <property type="match status" value="1"/>
</dbReference>
<keyword evidence="5" id="KW-1185">Reference proteome</keyword>
<dbReference type="PROSITE" id="PS00018">
    <property type="entry name" value="EF_HAND_1"/>
    <property type="match status" value="3"/>
</dbReference>
<sequence length="217" mass="23073">MMRIGVAALALALAGPAIAAEAPPLEGGATFISPMGEPFRSTDGLSGAEHWFREADADHDGRITREEMRADAERFFKKLDQDGDGEIGPDEITRYETEIAPEIRVASTMGDMSLAKTDDQGNVTPPPYPTRLGAGRFGYLDMPEPIITADTNMDRAITRAEFDTAAFRRFKMLDTDGDGAITRAELPKLSAKAATSFGHGHGGGGGGGRGGRGHGRH</sequence>
<keyword evidence="2" id="KW-0732">Signal</keyword>
<feature type="domain" description="EF-hand" evidence="3">
    <location>
        <begin position="43"/>
        <end position="78"/>
    </location>
</feature>
<evidence type="ECO:0000256" key="1">
    <source>
        <dbReference type="SAM" id="MobiDB-lite"/>
    </source>
</evidence>
<organism evidence="4 5">
    <name type="scientific">Sphingomonas morindae</name>
    <dbReference type="NCBI Taxonomy" id="1541170"/>
    <lineage>
        <taxon>Bacteria</taxon>
        <taxon>Pseudomonadati</taxon>
        <taxon>Pseudomonadota</taxon>
        <taxon>Alphaproteobacteria</taxon>
        <taxon>Sphingomonadales</taxon>
        <taxon>Sphingomonadaceae</taxon>
        <taxon>Sphingomonas</taxon>
    </lineage>
</organism>
<proteinExistence type="predicted"/>
<dbReference type="InterPro" id="IPR002048">
    <property type="entry name" value="EF_hand_dom"/>
</dbReference>
<dbReference type="Gene3D" id="1.10.238.10">
    <property type="entry name" value="EF-hand"/>
    <property type="match status" value="2"/>
</dbReference>
<evidence type="ECO:0000313" key="5">
    <source>
        <dbReference type="Proteomes" id="UP001056937"/>
    </source>
</evidence>
<gene>
    <name evidence="4" type="ORF">LHA26_10890</name>
</gene>
<evidence type="ECO:0000313" key="4">
    <source>
        <dbReference type="EMBL" id="USI71826.1"/>
    </source>
</evidence>
<evidence type="ECO:0000259" key="3">
    <source>
        <dbReference type="PROSITE" id="PS50222"/>
    </source>
</evidence>
<dbReference type="PROSITE" id="PS50222">
    <property type="entry name" value="EF_HAND_2"/>
    <property type="match status" value="2"/>
</dbReference>
<feature type="compositionally biased region" description="Gly residues" evidence="1">
    <location>
        <begin position="199"/>
        <end position="210"/>
    </location>
</feature>
<accession>A0ABY4X4J3</accession>
<feature type="domain" description="EF-hand" evidence="3">
    <location>
        <begin position="161"/>
        <end position="196"/>
    </location>
</feature>
<dbReference type="InterPro" id="IPR018247">
    <property type="entry name" value="EF_Hand_1_Ca_BS"/>
</dbReference>
<dbReference type="Pfam" id="PF13202">
    <property type="entry name" value="EF-hand_5"/>
    <property type="match status" value="3"/>
</dbReference>
<feature type="region of interest" description="Disordered" evidence="1">
    <location>
        <begin position="194"/>
        <end position="217"/>
    </location>
</feature>
<name>A0ABY4X4J3_9SPHN</name>
<dbReference type="EMBL" id="CP084930">
    <property type="protein sequence ID" value="USI71826.1"/>
    <property type="molecule type" value="Genomic_DNA"/>
</dbReference>
<dbReference type="InterPro" id="IPR011992">
    <property type="entry name" value="EF-hand-dom_pair"/>
</dbReference>
<dbReference type="RefSeq" id="WP_252165637.1">
    <property type="nucleotide sequence ID" value="NZ_CP084930.1"/>
</dbReference>
<evidence type="ECO:0000256" key="2">
    <source>
        <dbReference type="SAM" id="SignalP"/>
    </source>
</evidence>
<dbReference type="SMART" id="SM00054">
    <property type="entry name" value="EFh"/>
    <property type="match status" value="3"/>
</dbReference>
<reference evidence="4" key="1">
    <citation type="journal article" date="2022" name="Toxins">
        <title>Genomic Analysis of Sphingopyxis sp. USTB-05 for Biodegrading Cyanobacterial Hepatotoxins.</title>
        <authorList>
            <person name="Liu C."/>
            <person name="Xu Q."/>
            <person name="Zhao Z."/>
            <person name="Zhang H."/>
            <person name="Liu X."/>
            <person name="Yin C."/>
            <person name="Liu Y."/>
            <person name="Yan H."/>
        </authorList>
    </citation>
    <scope>NUCLEOTIDE SEQUENCE</scope>
    <source>
        <strain evidence="4">NBD5</strain>
    </source>
</reference>
<feature type="chain" id="PRO_5045936083" description="EF-hand domain-containing protein" evidence="2">
    <location>
        <begin position="20"/>
        <end position="217"/>
    </location>
</feature>
<dbReference type="CDD" id="cd00051">
    <property type="entry name" value="EFh"/>
    <property type="match status" value="1"/>
</dbReference>
<dbReference type="Proteomes" id="UP001056937">
    <property type="component" value="Chromosome 1"/>
</dbReference>
<protein>
    <recommendedName>
        <fullName evidence="3">EF-hand domain-containing protein</fullName>
    </recommendedName>
</protein>